<dbReference type="SUPFAM" id="SSF51905">
    <property type="entry name" value="FAD/NAD(P)-binding domain"/>
    <property type="match status" value="1"/>
</dbReference>
<reference evidence="2" key="1">
    <citation type="submission" date="2021-02" db="EMBL/GenBank/DDBJ databases">
        <authorList>
            <person name="Nowell W R."/>
        </authorList>
    </citation>
    <scope>NUCLEOTIDE SEQUENCE</scope>
</reference>
<comment type="caution">
    <text evidence="2">The sequence shown here is derived from an EMBL/GenBank/DDBJ whole genome shotgun (WGS) entry which is preliminary data.</text>
</comment>
<dbReference type="EMBL" id="CAJOBA010046298">
    <property type="protein sequence ID" value="CAF4187692.1"/>
    <property type="molecule type" value="Genomic_DNA"/>
</dbReference>
<evidence type="ECO:0000313" key="3">
    <source>
        <dbReference type="Proteomes" id="UP000682733"/>
    </source>
</evidence>
<dbReference type="AlphaFoldDB" id="A0A8S2RV92"/>
<proteinExistence type="predicted"/>
<dbReference type="InterPro" id="IPR023753">
    <property type="entry name" value="FAD/NAD-binding_dom"/>
</dbReference>
<dbReference type="Proteomes" id="UP000682733">
    <property type="component" value="Unassembled WGS sequence"/>
</dbReference>
<dbReference type="InterPro" id="IPR036188">
    <property type="entry name" value="FAD/NAD-bd_sf"/>
</dbReference>
<sequence length="97" mass="11062">MAIIAIGSEPCTEIYQNSSTDMIKNNYIPVNDGLETSVENVLAVGDIIEFPLKIFNYDQGVRRQHWQMVCSEGYNSSNPNPQNERPLKQEFFTVSIY</sequence>
<protein>
    <recommendedName>
        <fullName evidence="1">FAD/NAD(P)-binding domain-containing protein</fullName>
    </recommendedName>
</protein>
<name>A0A8S2RV92_9BILA</name>
<dbReference type="GO" id="GO:0016491">
    <property type="term" value="F:oxidoreductase activity"/>
    <property type="evidence" value="ECO:0007669"/>
    <property type="project" value="InterPro"/>
</dbReference>
<evidence type="ECO:0000313" key="2">
    <source>
        <dbReference type="EMBL" id="CAF4187692.1"/>
    </source>
</evidence>
<feature type="domain" description="FAD/NAD(P)-binding" evidence="1">
    <location>
        <begin position="2"/>
        <end position="60"/>
    </location>
</feature>
<gene>
    <name evidence="2" type="ORF">TMI583_LOCUS32877</name>
</gene>
<evidence type="ECO:0000259" key="1">
    <source>
        <dbReference type="Pfam" id="PF07992"/>
    </source>
</evidence>
<organism evidence="2 3">
    <name type="scientific">Didymodactylos carnosus</name>
    <dbReference type="NCBI Taxonomy" id="1234261"/>
    <lineage>
        <taxon>Eukaryota</taxon>
        <taxon>Metazoa</taxon>
        <taxon>Spiralia</taxon>
        <taxon>Gnathifera</taxon>
        <taxon>Rotifera</taxon>
        <taxon>Eurotatoria</taxon>
        <taxon>Bdelloidea</taxon>
        <taxon>Philodinida</taxon>
        <taxon>Philodinidae</taxon>
        <taxon>Didymodactylos</taxon>
    </lineage>
</organism>
<accession>A0A8S2RV92</accession>
<dbReference type="Pfam" id="PF07992">
    <property type="entry name" value="Pyr_redox_2"/>
    <property type="match status" value="1"/>
</dbReference>
<dbReference type="Gene3D" id="3.50.50.60">
    <property type="entry name" value="FAD/NAD(P)-binding domain"/>
    <property type="match status" value="1"/>
</dbReference>